<gene>
    <name evidence="1" type="ORF">JKK62_13445</name>
</gene>
<dbReference type="Proteomes" id="UP000633365">
    <property type="component" value="Unassembled WGS sequence"/>
</dbReference>
<sequence length="92" mass="10926">MLKQYGVRMYSDEFREMTCDEFYSLLSGMDPETPLGKLVQIRSENDPKILEHYTPAQHKIRNDWRAQHSHVNKDEEAHKAFLDQMESFFASM</sequence>
<evidence type="ECO:0000313" key="2">
    <source>
        <dbReference type="Proteomes" id="UP000633365"/>
    </source>
</evidence>
<dbReference type="AlphaFoldDB" id="A0A934WTJ8"/>
<proteinExistence type="predicted"/>
<accession>A0A934WTJ8</accession>
<name>A0A934WTJ8_9FIRM</name>
<dbReference type="RefSeq" id="WP_201428408.1">
    <property type="nucleotide sequence ID" value="NZ_JAEQMG010000145.1"/>
</dbReference>
<evidence type="ECO:0000313" key="1">
    <source>
        <dbReference type="EMBL" id="MBK6089631.1"/>
    </source>
</evidence>
<evidence type="ECO:0008006" key="3">
    <source>
        <dbReference type="Google" id="ProtNLM"/>
    </source>
</evidence>
<protein>
    <recommendedName>
        <fullName evidence="3">Bacteriophage Gp15 protein</fullName>
    </recommendedName>
</protein>
<keyword evidence="2" id="KW-1185">Reference proteome</keyword>
<dbReference type="EMBL" id="JAEQMG010000145">
    <property type="protein sequence ID" value="MBK6089631.1"/>
    <property type="molecule type" value="Genomic_DNA"/>
</dbReference>
<organism evidence="1 2">
    <name type="scientific">Ruminococcus difficilis</name>
    <dbReference type="NCBI Taxonomy" id="2763069"/>
    <lineage>
        <taxon>Bacteria</taxon>
        <taxon>Bacillati</taxon>
        <taxon>Bacillota</taxon>
        <taxon>Clostridia</taxon>
        <taxon>Eubacteriales</taxon>
        <taxon>Oscillospiraceae</taxon>
        <taxon>Ruminococcus</taxon>
    </lineage>
</organism>
<comment type="caution">
    <text evidence="1">The sequence shown here is derived from an EMBL/GenBank/DDBJ whole genome shotgun (WGS) entry which is preliminary data.</text>
</comment>
<reference evidence="1" key="1">
    <citation type="submission" date="2021-01" db="EMBL/GenBank/DDBJ databases">
        <title>Genome public.</title>
        <authorList>
            <person name="Liu C."/>
            <person name="Sun Q."/>
        </authorList>
    </citation>
    <scope>NUCLEOTIDE SEQUENCE</scope>
    <source>
        <strain evidence="1">M6</strain>
    </source>
</reference>